<dbReference type="Pfam" id="PF13377">
    <property type="entry name" value="Peripla_BP_3"/>
    <property type="match status" value="1"/>
</dbReference>
<comment type="caution">
    <text evidence="5">The sequence shown here is derived from an EMBL/GenBank/DDBJ whole genome shotgun (WGS) entry which is preliminary data.</text>
</comment>
<accession>A0ABS9BD84</accession>
<dbReference type="PROSITE" id="PS00356">
    <property type="entry name" value="HTH_LACI_1"/>
    <property type="match status" value="1"/>
</dbReference>
<dbReference type="Gene3D" id="3.40.50.2300">
    <property type="match status" value="2"/>
</dbReference>
<reference evidence="5 6" key="1">
    <citation type="submission" date="2022-01" db="EMBL/GenBank/DDBJ databases">
        <title>Flavihumibacter sp. nov., isolated from sediment of a river.</title>
        <authorList>
            <person name="Liu H."/>
        </authorList>
    </citation>
    <scope>NUCLEOTIDE SEQUENCE [LARGE SCALE GENOMIC DNA]</scope>
    <source>
        <strain evidence="5 6">RY-1</strain>
    </source>
</reference>
<keyword evidence="3" id="KW-0804">Transcription</keyword>
<evidence type="ECO:0000256" key="1">
    <source>
        <dbReference type="ARBA" id="ARBA00023015"/>
    </source>
</evidence>
<dbReference type="Pfam" id="PF00356">
    <property type="entry name" value="LacI"/>
    <property type="match status" value="1"/>
</dbReference>
<dbReference type="EMBL" id="JAKEVY010000001">
    <property type="protein sequence ID" value="MCF1713540.1"/>
    <property type="molecule type" value="Genomic_DNA"/>
</dbReference>
<protein>
    <submittedName>
        <fullName evidence="5">LacI family transcriptional regulator</fullName>
    </submittedName>
</protein>
<dbReference type="CDD" id="cd19977">
    <property type="entry name" value="PBP1_EndR-like"/>
    <property type="match status" value="1"/>
</dbReference>
<dbReference type="Proteomes" id="UP001200145">
    <property type="component" value="Unassembled WGS sequence"/>
</dbReference>
<dbReference type="InterPro" id="IPR028082">
    <property type="entry name" value="Peripla_BP_I"/>
</dbReference>
<sequence length="339" mass="37904">MAKKVSIKDIAAAAGVSATTVSIVLNGRAREMKISESMALKVEKLAEKMQYRPNHFAKGLRTGKTNTIGLIVDDISNYFFGHLAKVVEEEADKKGYTVMFCSSENNEGKSRNILNMLVDKHMDGYIIAPTTFMLPELEKLIDEKRPTVLIDRYFPDLNSNYVTVDNFNGSLEAVNHLASKGNRKIALVTNDTDQLQMKQRIDGYMEGLKKNGLVFEKSMVKKIPFGWPEQKQVKELAQFFNKQKADFDAVFFTSNNLGVAGLEAFSNLGISVPEKVSVICFDDNDLFRLGKPGITVMSQPIKQMAKKAVEVLVRQIEQSGTEASHIILPTQIIERESVR</sequence>
<dbReference type="SMART" id="SM00354">
    <property type="entry name" value="HTH_LACI"/>
    <property type="match status" value="1"/>
</dbReference>
<dbReference type="SUPFAM" id="SSF47413">
    <property type="entry name" value="lambda repressor-like DNA-binding domains"/>
    <property type="match status" value="1"/>
</dbReference>
<organism evidence="5 6">
    <name type="scientific">Flavihumibacter fluminis</name>
    <dbReference type="NCBI Taxonomy" id="2909236"/>
    <lineage>
        <taxon>Bacteria</taxon>
        <taxon>Pseudomonadati</taxon>
        <taxon>Bacteroidota</taxon>
        <taxon>Chitinophagia</taxon>
        <taxon>Chitinophagales</taxon>
        <taxon>Chitinophagaceae</taxon>
        <taxon>Flavihumibacter</taxon>
    </lineage>
</organism>
<evidence type="ECO:0000313" key="5">
    <source>
        <dbReference type="EMBL" id="MCF1713540.1"/>
    </source>
</evidence>
<dbReference type="PANTHER" id="PTHR30146:SF109">
    <property type="entry name" value="HTH-TYPE TRANSCRIPTIONAL REGULATOR GALS"/>
    <property type="match status" value="1"/>
</dbReference>
<proteinExistence type="predicted"/>
<evidence type="ECO:0000313" key="6">
    <source>
        <dbReference type="Proteomes" id="UP001200145"/>
    </source>
</evidence>
<keyword evidence="6" id="KW-1185">Reference proteome</keyword>
<dbReference type="CDD" id="cd01392">
    <property type="entry name" value="HTH_LacI"/>
    <property type="match status" value="1"/>
</dbReference>
<dbReference type="InterPro" id="IPR046335">
    <property type="entry name" value="LacI/GalR-like_sensor"/>
</dbReference>
<dbReference type="PROSITE" id="PS50932">
    <property type="entry name" value="HTH_LACI_2"/>
    <property type="match status" value="1"/>
</dbReference>
<dbReference type="InterPro" id="IPR000843">
    <property type="entry name" value="HTH_LacI"/>
</dbReference>
<gene>
    <name evidence="5" type="ORF">L0U88_02715</name>
</gene>
<dbReference type="PANTHER" id="PTHR30146">
    <property type="entry name" value="LACI-RELATED TRANSCRIPTIONAL REPRESSOR"/>
    <property type="match status" value="1"/>
</dbReference>
<name>A0ABS9BD84_9BACT</name>
<dbReference type="Gene3D" id="1.10.260.40">
    <property type="entry name" value="lambda repressor-like DNA-binding domains"/>
    <property type="match status" value="1"/>
</dbReference>
<keyword evidence="2" id="KW-0238">DNA-binding</keyword>
<dbReference type="InterPro" id="IPR010982">
    <property type="entry name" value="Lambda_DNA-bd_dom_sf"/>
</dbReference>
<evidence type="ECO:0000256" key="3">
    <source>
        <dbReference type="ARBA" id="ARBA00023163"/>
    </source>
</evidence>
<keyword evidence="1" id="KW-0805">Transcription regulation</keyword>
<dbReference type="SUPFAM" id="SSF53822">
    <property type="entry name" value="Periplasmic binding protein-like I"/>
    <property type="match status" value="1"/>
</dbReference>
<evidence type="ECO:0000259" key="4">
    <source>
        <dbReference type="PROSITE" id="PS50932"/>
    </source>
</evidence>
<feature type="domain" description="HTH lacI-type" evidence="4">
    <location>
        <begin position="5"/>
        <end position="62"/>
    </location>
</feature>
<dbReference type="RefSeq" id="WP_234864070.1">
    <property type="nucleotide sequence ID" value="NZ_JAKEVY010000001.1"/>
</dbReference>
<evidence type="ECO:0000256" key="2">
    <source>
        <dbReference type="ARBA" id="ARBA00023125"/>
    </source>
</evidence>